<dbReference type="InterPro" id="IPR027640">
    <property type="entry name" value="Kinesin-like_fam"/>
</dbReference>
<dbReference type="KEGG" id="aaf:AURANDRAFT_28490"/>
<feature type="binding site" evidence="3">
    <location>
        <begin position="88"/>
        <end position="95"/>
    </location>
    <ligand>
        <name>ATP</name>
        <dbReference type="ChEBI" id="CHEBI:30616"/>
    </ligand>
</feature>
<sequence length="411" mass="44608">MADDAGPAGGVSVMLRIRPRNAKEQEGDDCWSWSDDAIVEVGPSGNKRYAYDRCFAPGVGNKEVYECCGKPVVAGALRGVNGTIFTYGQTGSGKTHSILGVPSDPGILQRTVADIFAAVDERPDSNWTVRVSYMEVYNEEINDLLAAADGDDKRRGKNLKIVSDDPVKGAVIAGLSETAVEHATALLDRLESLLCCPGESARAYGSTEMNDKSSRSHTICKLSIDSEETFEGDGDDDLSRRVVKRAACLSLVDLAGSERQKSTGASGARLKEGSNINRSLLTLGRVIIPYRESKLTRILKQSLGGNARTTILCTMTTAPVHLDESLSTLRFGQLCKLIKNAAQENVQMTDKMVAARAAKESDMPNFKGSFLGRFPLVSADFWTSDHLSERSRSVDAMSGKRARQTRTMKRR</sequence>
<dbReference type="InParanoid" id="F0YCN3"/>
<evidence type="ECO:0000313" key="6">
    <source>
        <dbReference type="EMBL" id="EGB06916.1"/>
    </source>
</evidence>
<dbReference type="RefSeq" id="XP_009038159.1">
    <property type="nucleotide sequence ID" value="XM_009039911.1"/>
</dbReference>
<name>F0YCN3_AURAN</name>
<evidence type="ECO:0000256" key="4">
    <source>
        <dbReference type="SAM" id="MobiDB-lite"/>
    </source>
</evidence>
<dbReference type="Proteomes" id="UP000002729">
    <property type="component" value="Unassembled WGS sequence"/>
</dbReference>
<dbReference type="eggNOG" id="KOG0242">
    <property type="taxonomic scope" value="Eukaryota"/>
</dbReference>
<evidence type="ECO:0000259" key="5">
    <source>
        <dbReference type="PROSITE" id="PS50067"/>
    </source>
</evidence>
<dbReference type="AlphaFoldDB" id="F0YCN3"/>
<dbReference type="InterPro" id="IPR036961">
    <property type="entry name" value="Kinesin_motor_dom_sf"/>
</dbReference>
<feature type="compositionally biased region" description="Basic residues" evidence="4">
    <location>
        <begin position="400"/>
        <end position="411"/>
    </location>
</feature>
<gene>
    <name evidence="6" type="ORF">AURANDRAFT_28490</name>
</gene>
<dbReference type="SMART" id="SM00129">
    <property type="entry name" value="KISc"/>
    <property type="match status" value="1"/>
</dbReference>
<dbReference type="GO" id="GO:0007018">
    <property type="term" value="P:microtubule-based movement"/>
    <property type="evidence" value="ECO:0007669"/>
    <property type="project" value="InterPro"/>
</dbReference>
<dbReference type="Gene3D" id="3.40.850.10">
    <property type="entry name" value="Kinesin motor domain"/>
    <property type="match status" value="1"/>
</dbReference>
<protein>
    <recommendedName>
        <fullName evidence="5">Kinesin motor domain-containing protein</fullName>
    </recommendedName>
</protein>
<dbReference type="InterPro" id="IPR001752">
    <property type="entry name" value="Kinesin_motor_dom"/>
</dbReference>
<dbReference type="OrthoDB" id="3176171at2759"/>
<dbReference type="PROSITE" id="PS50067">
    <property type="entry name" value="KINESIN_MOTOR_2"/>
    <property type="match status" value="1"/>
</dbReference>
<keyword evidence="2 3" id="KW-0505">Motor protein</keyword>
<keyword evidence="7" id="KW-1185">Reference proteome</keyword>
<dbReference type="PRINTS" id="PR00380">
    <property type="entry name" value="KINESINHEAVY"/>
</dbReference>
<dbReference type="GeneID" id="20220548"/>
<evidence type="ECO:0000313" key="7">
    <source>
        <dbReference type="Proteomes" id="UP000002729"/>
    </source>
</evidence>
<feature type="domain" description="Kinesin motor" evidence="5">
    <location>
        <begin position="10"/>
        <end position="338"/>
    </location>
</feature>
<reference evidence="6 7" key="1">
    <citation type="journal article" date="2011" name="Proc. Natl. Acad. Sci. U.S.A.">
        <title>Niche of harmful alga Aureococcus anophagefferens revealed through ecogenomics.</title>
        <authorList>
            <person name="Gobler C.J."/>
            <person name="Berry D.L."/>
            <person name="Dyhrman S.T."/>
            <person name="Wilhelm S.W."/>
            <person name="Salamov A."/>
            <person name="Lobanov A.V."/>
            <person name="Zhang Y."/>
            <person name="Collier J.L."/>
            <person name="Wurch L.L."/>
            <person name="Kustka A.B."/>
            <person name="Dill B.D."/>
            <person name="Shah M."/>
            <person name="VerBerkmoes N.C."/>
            <person name="Kuo A."/>
            <person name="Terry A."/>
            <person name="Pangilinan J."/>
            <person name="Lindquist E.A."/>
            <person name="Lucas S."/>
            <person name="Paulsen I.T."/>
            <person name="Hattenrath-Lehmann T.K."/>
            <person name="Talmage S.C."/>
            <person name="Walker E.A."/>
            <person name="Koch F."/>
            <person name="Burson A.M."/>
            <person name="Marcoval M.A."/>
            <person name="Tang Y.Z."/>
            <person name="Lecleir G.R."/>
            <person name="Coyne K.J."/>
            <person name="Berg G.M."/>
            <person name="Bertrand E.M."/>
            <person name="Saito M.A."/>
            <person name="Gladyshev V.N."/>
            <person name="Grigoriev I.V."/>
        </authorList>
    </citation>
    <scope>NUCLEOTIDE SEQUENCE [LARGE SCALE GENOMIC DNA]</scope>
    <source>
        <strain evidence="7">CCMP 1984</strain>
    </source>
</reference>
<dbReference type="PANTHER" id="PTHR47968:SF75">
    <property type="entry name" value="CENTROMERE-ASSOCIATED PROTEIN E"/>
    <property type="match status" value="1"/>
</dbReference>
<dbReference type="PANTHER" id="PTHR47968">
    <property type="entry name" value="CENTROMERE PROTEIN E"/>
    <property type="match status" value="1"/>
</dbReference>
<dbReference type="SUPFAM" id="SSF52540">
    <property type="entry name" value="P-loop containing nucleoside triphosphate hydrolases"/>
    <property type="match status" value="1"/>
</dbReference>
<evidence type="ECO:0000256" key="1">
    <source>
        <dbReference type="ARBA" id="ARBA00023054"/>
    </source>
</evidence>
<dbReference type="InterPro" id="IPR027417">
    <property type="entry name" value="P-loop_NTPase"/>
</dbReference>
<comment type="similarity">
    <text evidence="3">Belongs to the TRAFAC class myosin-kinesin ATPase superfamily. Kinesin family.</text>
</comment>
<dbReference type="GO" id="GO:0005524">
    <property type="term" value="F:ATP binding"/>
    <property type="evidence" value="ECO:0007669"/>
    <property type="project" value="UniProtKB-UniRule"/>
</dbReference>
<dbReference type="GO" id="GO:0008017">
    <property type="term" value="F:microtubule binding"/>
    <property type="evidence" value="ECO:0007669"/>
    <property type="project" value="InterPro"/>
</dbReference>
<keyword evidence="3" id="KW-0547">Nucleotide-binding</keyword>
<dbReference type="Pfam" id="PF00225">
    <property type="entry name" value="Kinesin"/>
    <property type="match status" value="1"/>
</dbReference>
<feature type="region of interest" description="Disordered" evidence="4">
    <location>
        <begin position="392"/>
        <end position="411"/>
    </location>
</feature>
<accession>F0YCN3</accession>
<evidence type="ECO:0000256" key="2">
    <source>
        <dbReference type="ARBA" id="ARBA00023175"/>
    </source>
</evidence>
<dbReference type="EMBL" id="GL833132">
    <property type="protein sequence ID" value="EGB06916.1"/>
    <property type="molecule type" value="Genomic_DNA"/>
</dbReference>
<evidence type="ECO:0000256" key="3">
    <source>
        <dbReference type="PROSITE-ProRule" id="PRU00283"/>
    </source>
</evidence>
<organism evidence="7">
    <name type="scientific">Aureococcus anophagefferens</name>
    <name type="common">Harmful bloom alga</name>
    <dbReference type="NCBI Taxonomy" id="44056"/>
    <lineage>
        <taxon>Eukaryota</taxon>
        <taxon>Sar</taxon>
        <taxon>Stramenopiles</taxon>
        <taxon>Ochrophyta</taxon>
        <taxon>Pelagophyceae</taxon>
        <taxon>Pelagomonadales</taxon>
        <taxon>Pelagomonadaceae</taxon>
        <taxon>Aureococcus</taxon>
    </lineage>
</organism>
<dbReference type="OMA" id="CRFRPQS"/>
<proteinExistence type="inferred from homology"/>
<keyword evidence="1" id="KW-0175">Coiled coil</keyword>
<keyword evidence="3" id="KW-0067">ATP-binding</keyword>
<dbReference type="GO" id="GO:0003777">
    <property type="term" value="F:microtubule motor activity"/>
    <property type="evidence" value="ECO:0007669"/>
    <property type="project" value="InterPro"/>
</dbReference>